<name>A0ABQ4NYF9_SHECO</name>
<dbReference type="InterPro" id="IPR043128">
    <property type="entry name" value="Rev_trsase/Diguanyl_cyclase"/>
</dbReference>
<feature type="transmembrane region" description="Helical" evidence="3">
    <location>
        <begin position="287"/>
        <end position="305"/>
    </location>
</feature>
<evidence type="ECO:0000313" key="6">
    <source>
        <dbReference type="Proteomes" id="UP000773469"/>
    </source>
</evidence>
<dbReference type="RefSeq" id="WP_220756727.1">
    <property type="nucleotide sequence ID" value="NZ_BPEU01000010.1"/>
</dbReference>
<feature type="transmembrane region" description="Helical" evidence="3">
    <location>
        <begin position="188"/>
        <end position="211"/>
    </location>
</feature>
<feature type="transmembrane region" description="Helical" evidence="3">
    <location>
        <begin position="311"/>
        <end position="330"/>
    </location>
</feature>
<keyword evidence="3" id="KW-0472">Membrane</keyword>
<dbReference type="InterPro" id="IPR000160">
    <property type="entry name" value="GGDEF_dom"/>
</dbReference>
<proteinExistence type="predicted"/>
<dbReference type="SUPFAM" id="SSF55073">
    <property type="entry name" value="Nucleotide cyclase"/>
    <property type="match status" value="1"/>
</dbReference>
<comment type="caution">
    <text evidence="5">The sequence shown here is derived from an EMBL/GenBank/DDBJ whole genome shotgun (WGS) entry which is preliminary data.</text>
</comment>
<dbReference type="PANTHER" id="PTHR45138:SF9">
    <property type="entry name" value="DIGUANYLATE CYCLASE DGCM-RELATED"/>
    <property type="match status" value="1"/>
</dbReference>
<evidence type="ECO:0000256" key="1">
    <source>
        <dbReference type="ARBA" id="ARBA00012528"/>
    </source>
</evidence>
<evidence type="ECO:0000256" key="2">
    <source>
        <dbReference type="ARBA" id="ARBA00034247"/>
    </source>
</evidence>
<gene>
    <name evidence="5" type="ORF">TUM3794_16730</name>
</gene>
<dbReference type="InterPro" id="IPR011623">
    <property type="entry name" value="7TMR_DISM_rcpt_extracell_dom1"/>
</dbReference>
<dbReference type="InterPro" id="IPR029787">
    <property type="entry name" value="Nucleotide_cyclase"/>
</dbReference>
<evidence type="ECO:0000313" key="5">
    <source>
        <dbReference type="EMBL" id="GIU39964.1"/>
    </source>
</evidence>
<keyword evidence="3" id="KW-0812">Transmembrane</keyword>
<feature type="domain" description="GGDEF" evidence="4">
    <location>
        <begin position="431"/>
        <end position="561"/>
    </location>
</feature>
<evidence type="ECO:0000256" key="3">
    <source>
        <dbReference type="SAM" id="Phobius"/>
    </source>
</evidence>
<dbReference type="Gene3D" id="3.30.70.270">
    <property type="match status" value="1"/>
</dbReference>
<reference evidence="5 6" key="1">
    <citation type="submission" date="2021-05" db="EMBL/GenBank/DDBJ databases">
        <title>Molecular characterization for Shewanella algae harboring chromosomal blaOXA-55-like strains isolated from clinical and environment sample.</title>
        <authorList>
            <person name="Ohama Y."/>
            <person name="Aoki K."/>
            <person name="Harada S."/>
            <person name="Moriya K."/>
            <person name="Ishii Y."/>
            <person name="Tateda K."/>
        </authorList>
    </citation>
    <scope>NUCLEOTIDE SEQUENCE [LARGE SCALE GENOMIC DNA]</scope>
    <source>
        <strain evidence="5 6">MBTL60-118</strain>
    </source>
</reference>
<dbReference type="SMART" id="SM00267">
    <property type="entry name" value="GGDEF"/>
    <property type="match status" value="1"/>
</dbReference>
<keyword evidence="6" id="KW-1185">Reference proteome</keyword>
<dbReference type="CDD" id="cd01949">
    <property type="entry name" value="GGDEF"/>
    <property type="match status" value="1"/>
</dbReference>
<evidence type="ECO:0000259" key="4">
    <source>
        <dbReference type="PROSITE" id="PS50887"/>
    </source>
</evidence>
<sequence>MDNMAIKRVLALMLLWMATISFSFLSFAGVAQPLSATTDIAIQDIDIWRAVDAQSHSVPTSIAAMQGLYQSATPIKTSLANQSGAYVARLQLSSQTLRAASWFIRINANFVDKGLGFWQSDQYANTGVIKFSQHEDIDTPKLMHNQAFELALSQQESGYLWLYIKAEHYALPLSIEIINSGSFFQKQFITNAVTLFSIAIMLTLAAIALTLYIKTRLVVTLACSAYIGLHGLGWAAASGLIDDLFNLQHINTTYLGMVIFPFAIAAASQFTKLLFNLDTLHRNLAKLFNGVSIICLAFGLAMPLLSFSIAFAISHIIALLWVPLAIVIGYKMLMYRDFRAKYYLLGNLLYGLSLLYYILSHSNIITGQLHAELVVLLALAGDCFCILLSLAAWLQQKKQDYSRAYYQARIDPLTHIGNRYALSEALAQVDKQYIIAFIDYDGFKQINDKLGHDQGDAFLCYGAKTMTNALDHKGEVYRTGGDEFVWLLKDHLPKDMGVAVADIERLIRQCEHALQAKWPQSGISYGIAHAQESTNQSECLALADKRMYQHKRSKDPSSVNA</sequence>
<feature type="transmembrane region" description="Helical" evidence="3">
    <location>
        <begin position="342"/>
        <end position="359"/>
    </location>
</feature>
<dbReference type="EMBL" id="BPEU01000010">
    <property type="protein sequence ID" value="GIU39964.1"/>
    <property type="molecule type" value="Genomic_DNA"/>
</dbReference>
<comment type="catalytic activity">
    <reaction evidence="2">
        <text>2 GTP = 3',3'-c-di-GMP + 2 diphosphate</text>
        <dbReference type="Rhea" id="RHEA:24898"/>
        <dbReference type="ChEBI" id="CHEBI:33019"/>
        <dbReference type="ChEBI" id="CHEBI:37565"/>
        <dbReference type="ChEBI" id="CHEBI:58805"/>
        <dbReference type="EC" id="2.7.7.65"/>
    </reaction>
</comment>
<dbReference type="Proteomes" id="UP000773469">
    <property type="component" value="Unassembled WGS sequence"/>
</dbReference>
<organism evidence="5 6">
    <name type="scientific">Shewanella colwelliana</name>
    <name type="common">Alteromonas colwelliana</name>
    <dbReference type="NCBI Taxonomy" id="23"/>
    <lineage>
        <taxon>Bacteria</taxon>
        <taxon>Pseudomonadati</taxon>
        <taxon>Pseudomonadota</taxon>
        <taxon>Gammaproteobacteria</taxon>
        <taxon>Alteromonadales</taxon>
        <taxon>Shewanellaceae</taxon>
        <taxon>Shewanella</taxon>
    </lineage>
</organism>
<dbReference type="Pfam" id="PF00990">
    <property type="entry name" value="GGDEF"/>
    <property type="match status" value="1"/>
</dbReference>
<dbReference type="PANTHER" id="PTHR45138">
    <property type="entry name" value="REGULATORY COMPONENTS OF SENSORY TRANSDUCTION SYSTEM"/>
    <property type="match status" value="1"/>
</dbReference>
<accession>A0ABQ4NYF9</accession>
<keyword evidence="3" id="KW-1133">Transmembrane helix</keyword>
<dbReference type="EC" id="2.7.7.65" evidence="1"/>
<feature type="transmembrane region" description="Helical" evidence="3">
    <location>
        <begin position="371"/>
        <end position="394"/>
    </location>
</feature>
<dbReference type="PROSITE" id="PS50887">
    <property type="entry name" value="GGDEF"/>
    <property type="match status" value="1"/>
</dbReference>
<dbReference type="NCBIfam" id="TIGR00254">
    <property type="entry name" value="GGDEF"/>
    <property type="match status" value="1"/>
</dbReference>
<feature type="transmembrane region" description="Helical" evidence="3">
    <location>
        <begin position="253"/>
        <end position="275"/>
    </location>
</feature>
<dbReference type="Pfam" id="PF07695">
    <property type="entry name" value="7TMR-DISM_7TM"/>
    <property type="match status" value="1"/>
</dbReference>
<protein>
    <recommendedName>
        <fullName evidence="1">diguanylate cyclase</fullName>
        <ecNumber evidence="1">2.7.7.65</ecNumber>
    </recommendedName>
</protein>
<dbReference type="InterPro" id="IPR050469">
    <property type="entry name" value="Diguanylate_Cyclase"/>
</dbReference>
<feature type="transmembrane region" description="Helical" evidence="3">
    <location>
        <begin position="218"/>
        <end position="241"/>
    </location>
</feature>